<dbReference type="Gene3D" id="2.40.50.1020">
    <property type="entry name" value="LytTr DNA-binding domain"/>
    <property type="match status" value="1"/>
</dbReference>
<dbReference type="Proteomes" id="UP000537131">
    <property type="component" value="Unassembled WGS sequence"/>
</dbReference>
<evidence type="ECO:0000256" key="1">
    <source>
        <dbReference type="ARBA" id="ARBA00018672"/>
    </source>
</evidence>
<dbReference type="Gene3D" id="3.40.50.2300">
    <property type="match status" value="1"/>
</dbReference>
<dbReference type="RefSeq" id="WP_169299095.1">
    <property type="nucleotide sequence ID" value="NZ_JABBNI010000041.1"/>
</dbReference>
<reference evidence="6 7" key="1">
    <citation type="submission" date="2020-04" db="EMBL/GenBank/DDBJ databases">
        <authorList>
            <person name="Doyle D.A."/>
        </authorList>
    </citation>
    <scope>NUCLEOTIDE SEQUENCE [LARGE SCALE GENOMIC DNA]</scope>
    <source>
        <strain evidence="6 7">P21</strain>
    </source>
</reference>
<evidence type="ECO:0000256" key="2">
    <source>
        <dbReference type="ARBA" id="ARBA00024867"/>
    </source>
</evidence>
<keyword evidence="3" id="KW-0597">Phosphoprotein</keyword>
<dbReference type="GO" id="GO:0003677">
    <property type="term" value="F:DNA binding"/>
    <property type="evidence" value="ECO:0007669"/>
    <property type="project" value="InterPro"/>
</dbReference>
<dbReference type="InterPro" id="IPR046947">
    <property type="entry name" value="LytR-like"/>
</dbReference>
<name>A0A7Y0HNZ6_9CLOT</name>
<protein>
    <recommendedName>
        <fullName evidence="1">Stage 0 sporulation protein A homolog</fullName>
    </recommendedName>
</protein>
<sequence length="247" mass="28646">MNPQLDVLLVDDEKICLDILKSNLNVFSYVNVVGEINNGEDVVGFLQKNRVDLIFLDIEMEGISGFEIAKHIQLTYPDIMIIFLTGHVNFALDGYEYQPVDFLIKPVNLLRLEQVLSRVKDLKYNYKEKKEAQIGVHVEGGLEIINVSDILYIEKVGRKIYIVCKNDEKFTSSDSLQKLEGIFAEYNFFRSHQSFLVPIDKIKSIHIDEFKRAYTLQLKDVKEILPLSRGKYSELKELLIRKGMKFY</sequence>
<feature type="domain" description="Response regulatory" evidence="4">
    <location>
        <begin position="6"/>
        <end position="120"/>
    </location>
</feature>
<organism evidence="6 7">
    <name type="scientific">Clostridium muellerianum</name>
    <dbReference type="NCBI Taxonomy" id="2716538"/>
    <lineage>
        <taxon>Bacteria</taxon>
        <taxon>Bacillati</taxon>
        <taxon>Bacillota</taxon>
        <taxon>Clostridia</taxon>
        <taxon>Eubacteriales</taxon>
        <taxon>Clostridiaceae</taxon>
        <taxon>Clostridium</taxon>
    </lineage>
</organism>
<evidence type="ECO:0000259" key="5">
    <source>
        <dbReference type="PROSITE" id="PS50930"/>
    </source>
</evidence>
<dbReference type="SMART" id="SM00850">
    <property type="entry name" value="LytTR"/>
    <property type="match status" value="1"/>
</dbReference>
<dbReference type="Pfam" id="PF00072">
    <property type="entry name" value="Response_reg"/>
    <property type="match status" value="1"/>
</dbReference>
<dbReference type="InterPro" id="IPR011006">
    <property type="entry name" value="CheY-like_superfamily"/>
</dbReference>
<dbReference type="SMART" id="SM00448">
    <property type="entry name" value="REC"/>
    <property type="match status" value="1"/>
</dbReference>
<dbReference type="PROSITE" id="PS50930">
    <property type="entry name" value="HTH_LYTTR"/>
    <property type="match status" value="1"/>
</dbReference>
<dbReference type="InterPro" id="IPR007492">
    <property type="entry name" value="LytTR_DNA-bd_dom"/>
</dbReference>
<dbReference type="EMBL" id="JABBNI010000041">
    <property type="protein sequence ID" value="NMM64499.1"/>
    <property type="molecule type" value="Genomic_DNA"/>
</dbReference>
<comment type="function">
    <text evidence="2">May play the central regulatory role in sporulation. It may be an element of the effector pathway responsible for the activation of sporulation genes in response to nutritional stress. Spo0A may act in concert with spo0H (a sigma factor) to control the expression of some genes that are critical to the sporulation process.</text>
</comment>
<dbReference type="Pfam" id="PF04397">
    <property type="entry name" value="LytTR"/>
    <property type="match status" value="1"/>
</dbReference>
<feature type="modified residue" description="4-aspartylphosphate" evidence="3">
    <location>
        <position position="57"/>
    </location>
</feature>
<evidence type="ECO:0000313" key="6">
    <source>
        <dbReference type="EMBL" id="NMM64499.1"/>
    </source>
</evidence>
<dbReference type="GO" id="GO:0000156">
    <property type="term" value="F:phosphorelay response regulator activity"/>
    <property type="evidence" value="ECO:0007669"/>
    <property type="project" value="InterPro"/>
</dbReference>
<keyword evidence="7" id="KW-1185">Reference proteome</keyword>
<dbReference type="PANTHER" id="PTHR37299">
    <property type="entry name" value="TRANSCRIPTIONAL REGULATOR-RELATED"/>
    <property type="match status" value="1"/>
</dbReference>
<dbReference type="PANTHER" id="PTHR37299:SF1">
    <property type="entry name" value="STAGE 0 SPORULATION PROTEIN A HOMOLOG"/>
    <property type="match status" value="1"/>
</dbReference>
<comment type="caution">
    <text evidence="6">The sequence shown here is derived from an EMBL/GenBank/DDBJ whole genome shotgun (WGS) entry which is preliminary data.</text>
</comment>
<dbReference type="PROSITE" id="PS50110">
    <property type="entry name" value="RESPONSE_REGULATORY"/>
    <property type="match status" value="1"/>
</dbReference>
<dbReference type="SUPFAM" id="SSF52172">
    <property type="entry name" value="CheY-like"/>
    <property type="match status" value="1"/>
</dbReference>
<dbReference type="InterPro" id="IPR001789">
    <property type="entry name" value="Sig_transdc_resp-reg_receiver"/>
</dbReference>
<evidence type="ECO:0000259" key="4">
    <source>
        <dbReference type="PROSITE" id="PS50110"/>
    </source>
</evidence>
<feature type="domain" description="HTH LytTR-type" evidence="5">
    <location>
        <begin position="134"/>
        <end position="241"/>
    </location>
</feature>
<reference evidence="6 7" key="2">
    <citation type="submission" date="2020-06" db="EMBL/GenBank/DDBJ databases">
        <title>Complete Genome Sequence of Clostridium muelleri sp. nov. P21T, an Acid-Alcohol Producing Acetogen Isolated from Old Hay.</title>
        <authorList>
            <person name="Duncan K.E."/>
            <person name="Tanner R.S."/>
        </authorList>
    </citation>
    <scope>NUCLEOTIDE SEQUENCE [LARGE SCALE GENOMIC DNA]</scope>
    <source>
        <strain evidence="6 7">P21</strain>
    </source>
</reference>
<evidence type="ECO:0000313" key="7">
    <source>
        <dbReference type="Proteomes" id="UP000537131"/>
    </source>
</evidence>
<gene>
    <name evidence="6" type="ORF">HBE96_17940</name>
</gene>
<proteinExistence type="predicted"/>
<accession>A0A7Y0HNZ6</accession>
<evidence type="ECO:0000256" key="3">
    <source>
        <dbReference type="PROSITE-ProRule" id="PRU00169"/>
    </source>
</evidence>
<dbReference type="AlphaFoldDB" id="A0A7Y0HNZ6"/>